<dbReference type="OrthoDB" id="5593352at2759"/>
<gene>
    <name evidence="4" type="ORF">DERYTH_LOCUS12262</name>
</gene>
<reference evidence="4" key="1">
    <citation type="submission" date="2021-06" db="EMBL/GenBank/DDBJ databases">
        <authorList>
            <person name="Kallberg Y."/>
            <person name="Tangrot J."/>
            <person name="Rosling A."/>
        </authorList>
    </citation>
    <scope>NUCLEOTIDE SEQUENCE</scope>
    <source>
        <strain evidence="4">MA453B</strain>
    </source>
</reference>
<dbReference type="GO" id="GO:0005769">
    <property type="term" value="C:early endosome"/>
    <property type="evidence" value="ECO:0007669"/>
    <property type="project" value="TreeGrafter"/>
</dbReference>
<evidence type="ECO:0000313" key="4">
    <source>
        <dbReference type="EMBL" id="CAG8689208.1"/>
    </source>
</evidence>
<dbReference type="InterPro" id="IPR001849">
    <property type="entry name" value="PH_domain"/>
</dbReference>
<feature type="compositionally biased region" description="Basic and acidic residues" evidence="2">
    <location>
        <begin position="145"/>
        <end position="154"/>
    </location>
</feature>
<dbReference type="SMART" id="SM00233">
    <property type="entry name" value="PH"/>
    <property type="match status" value="2"/>
</dbReference>
<keyword evidence="1" id="KW-0597">Phosphoprotein</keyword>
<feature type="compositionally biased region" description="Low complexity" evidence="2">
    <location>
        <begin position="386"/>
        <end position="395"/>
    </location>
</feature>
<dbReference type="AlphaFoldDB" id="A0A9N9HLG0"/>
<comment type="caution">
    <text evidence="4">The sequence shown here is derived from an EMBL/GenBank/DDBJ whole genome shotgun (WGS) entry which is preliminary data.</text>
</comment>
<name>A0A9N9HLG0_9GLOM</name>
<feature type="domain" description="PH" evidence="3">
    <location>
        <begin position="498"/>
        <end position="586"/>
    </location>
</feature>
<feature type="compositionally biased region" description="Basic and acidic residues" evidence="2">
    <location>
        <begin position="47"/>
        <end position="71"/>
    </location>
</feature>
<dbReference type="Gene3D" id="2.30.29.30">
    <property type="entry name" value="Pleckstrin-homology domain (PH domain)/Phosphotyrosine-binding domain (PTB)"/>
    <property type="match status" value="2"/>
</dbReference>
<dbReference type="PANTHER" id="PTHR22902:SF27">
    <property type="entry name" value="PLECKSTRIN HOMOLOGY DOMAIN-CONTAINING FAMILY A MEMBER 3"/>
    <property type="match status" value="1"/>
</dbReference>
<dbReference type="GO" id="GO:0042147">
    <property type="term" value="P:retrograde transport, endosome to Golgi"/>
    <property type="evidence" value="ECO:0007669"/>
    <property type="project" value="TreeGrafter"/>
</dbReference>
<dbReference type="GO" id="GO:0001881">
    <property type="term" value="P:receptor recycling"/>
    <property type="evidence" value="ECO:0007669"/>
    <property type="project" value="TreeGrafter"/>
</dbReference>
<feature type="compositionally biased region" description="Basic and acidic residues" evidence="2">
    <location>
        <begin position="291"/>
        <end position="317"/>
    </location>
</feature>
<keyword evidence="5" id="KW-1185">Reference proteome</keyword>
<evidence type="ECO:0000256" key="1">
    <source>
        <dbReference type="ARBA" id="ARBA00022553"/>
    </source>
</evidence>
<feature type="compositionally biased region" description="Basic and acidic residues" evidence="2">
    <location>
        <begin position="366"/>
        <end position="385"/>
    </location>
</feature>
<feature type="region of interest" description="Disordered" evidence="2">
    <location>
        <begin position="124"/>
        <end position="155"/>
    </location>
</feature>
<dbReference type="GO" id="GO:0055037">
    <property type="term" value="C:recycling endosome"/>
    <property type="evidence" value="ECO:0007669"/>
    <property type="project" value="TreeGrafter"/>
</dbReference>
<dbReference type="GO" id="GO:0005829">
    <property type="term" value="C:cytosol"/>
    <property type="evidence" value="ECO:0007669"/>
    <property type="project" value="GOC"/>
</dbReference>
<feature type="compositionally biased region" description="Basic and acidic residues" evidence="2">
    <location>
        <begin position="257"/>
        <end position="266"/>
    </location>
</feature>
<feature type="compositionally biased region" description="Low complexity" evidence="2">
    <location>
        <begin position="275"/>
        <end position="284"/>
    </location>
</feature>
<protein>
    <submittedName>
        <fullName evidence="4">15246_t:CDS:1</fullName>
    </submittedName>
</protein>
<dbReference type="InterPro" id="IPR011993">
    <property type="entry name" value="PH-like_dom_sf"/>
</dbReference>
<evidence type="ECO:0000259" key="3">
    <source>
        <dbReference type="PROSITE" id="PS50003"/>
    </source>
</evidence>
<dbReference type="PANTHER" id="PTHR22902">
    <property type="entry name" value="SESQUIPEDALIAN"/>
    <property type="match status" value="1"/>
</dbReference>
<dbReference type="Pfam" id="PF00169">
    <property type="entry name" value="PH"/>
    <property type="match status" value="2"/>
</dbReference>
<feature type="compositionally biased region" description="Basic and acidic residues" evidence="2">
    <location>
        <begin position="591"/>
        <end position="601"/>
    </location>
</feature>
<dbReference type="GO" id="GO:0007032">
    <property type="term" value="P:endosome organization"/>
    <property type="evidence" value="ECO:0007669"/>
    <property type="project" value="TreeGrafter"/>
</dbReference>
<dbReference type="PROSITE" id="PS50003">
    <property type="entry name" value="PH_DOMAIN"/>
    <property type="match status" value="2"/>
</dbReference>
<feature type="region of interest" description="Disordered" evidence="2">
    <location>
        <begin position="47"/>
        <end position="77"/>
    </location>
</feature>
<evidence type="ECO:0000313" key="5">
    <source>
        <dbReference type="Proteomes" id="UP000789405"/>
    </source>
</evidence>
<dbReference type="SUPFAM" id="SSF50729">
    <property type="entry name" value="PH domain-like"/>
    <property type="match status" value="2"/>
</dbReference>
<dbReference type="CDD" id="cd00821">
    <property type="entry name" value="PH"/>
    <property type="match status" value="1"/>
</dbReference>
<sequence length="655" mass="73527">MSEIANSETAEIQVEVVEKNITTETTKPTEVTETIEVTEEVLEIAEEKKVESVEETVKENGTKDKEPESSKPLDPISEGWLHKHTRRYIFGKNHQYFEFGDAPIPKENLSLYYKKNVKDVPTKIPLIKPSTEKSEKNDTPAPDASENKDNEDYKKKRIPSGIINLKGVTCQEISSNSNKFKIITENGKEYELEASNEEIKKRWVHTIKNKAEEVEKAENGIDASDGYKDIYNQLVTKQFNVSKDGGVTSDSELLSDGDERQSKQDVEVSPDDAATKSPKSAKSSIFNNLFGKKEKAPETKEESAKDKETSQENRDIGPSETPAAVDSTTATEEKGTQATEETKDEPKDEKKKGNFVETFLKALTAKTKDEKTPTSEAETAEKTESTEPVSEEPTSGGEPAKDEETTEKPKDEPTSKISNLGRRITSVFKKRPEKAQDDNDEQKDDETSKDAVTEGEDKKKKRISMQKKQGSQSEEKQDSETVPDEFEIIQNVNKEYPNAAKQGKLQKESQILKRYEERYFAFHNGTLYYFKDSKTKKQFSIDKSCKVKSLADKKFELETPSRTYKFQASSDDDQTEWTKVIQEYIDSLPESSDKKDEKDELPQVPNDTNTEGIQAAVDQAADASKENTGSTTENEASIAEKTEIPTTETATTATS</sequence>
<feature type="region of interest" description="Disordered" evidence="2">
    <location>
        <begin position="241"/>
        <end position="505"/>
    </location>
</feature>
<proteinExistence type="predicted"/>
<dbReference type="GO" id="GO:0005802">
    <property type="term" value="C:trans-Golgi network"/>
    <property type="evidence" value="ECO:0007669"/>
    <property type="project" value="TreeGrafter"/>
</dbReference>
<feature type="domain" description="PH" evidence="3">
    <location>
        <begin position="74"/>
        <end position="212"/>
    </location>
</feature>
<feature type="region of interest" description="Disordered" evidence="2">
    <location>
        <begin position="588"/>
        <end position="655"/>
    </location>
</feature>
<accession>A0A9N9HLG0</accession>
<dbReference type="InterPro" id="IPR045188">
    <property type="entry name" value="Boi1/Boi2-like"/>
</dbReference>
<dbReference type="EMBL" id="CAJVPY010007945">
    <property type="protein sequence ID" value="CAG8689208.1"/>
    <property type="molecule type" value="Genomic_DNA"/>
</dbReference>
<feature type="compositionally biased region" description="Basic and acidic residues" evidence="2">
    <location>
        <begin position="399"/>
        <end position="414"/>
    </location>
</feature>
<feature type="compositionally biased region" description="Basic and acidic residues" evidence="2">
    <location>
        <begin position="331"/>
        <end position="354"/>
    </location>
</feature>
<organism evidence="4 5">
    <name type="scientific">Dentiscutata erythropus</name>
    <dbReference type="NCBI Taxonomy" id="1348616"/>
    <lineage>
        <taxon>Eukaryota</taxon>
        <taxon>Fungi</taxon>
        <taxon>Fungi incertae sedis</taxon>
        <taxon>Mucoromycota</taxon>
        <taxon>Glomeromycotina</taxon>
        <taxon>Glomeromycetes</taxon>
        <taxon>Diversisporales</taxon>
        <taxon>Gigasporaceae</taxon>
        <taxon>Dentiscutata</taxon>
    </lineage>
</organism>
<feature type="compositionally biased region" description="Low complexity" evidence="2">
    <location>
        <begin position="644"/>
        <end position="655"/>
    </location>
</feature>
<feature type="compositionally biased region" description="Basic and acidic residues" evidence="2">
    <location>
        <begin position="445"/>
        <end position="458"/>
    </location>
</feature>
<evidence type="ECO:0000256" key="2">
    <source>
        <dbReference type="SAM" id="MobiDB-lite"/>
    </source>
</evidence>
<dbReference type="Proteomes" id="UP000789405">
    <property type="component" value="Unassembled WGS sequence"/>
</dbReference>
<feature type="compositionally biased region" description="Polar residues" evidence="2">
    <location>
        <begin position="626"/>
        <end position="635"/>
    </location>
</feature>